<keyword evidence="2" id="KW-1185">Reference proteome</keyword>
<evidence type="ECO:0000313" key="2">
    <source>
        <dbReference type="Proteomes" id="UP000027222"/>
    </source>
</evidence>
<dbReference type="Proteomes" id="UP000027222">
    <property type="component" value="Unassembled WGS sequence"/>
</dbReference>
<proteinExistence type="predicted"/>
<dbReference type="AlphaFoldDB" id="A0A067TSX0"/>
<accession>A0A067TSX0</accession>
<organism evidence="1 2">
    <name type="scientific">Galerina marginata (strain CBS 339.88)</name>
    <dbReference type="NCBI Taxonomy" id="685588"/>
    <lineage>
        <taxon>Eukaryota</taxon>
        <taxon>Fungi</taxon>
        <taxon>Dikarya</taxon>
        <taxon>Basidiomycota</taxon>
        <taxon>Agaricomycotina</taxon>
        <taxon>Agaricomycetes</taxon>
        <taxon>Agaricomycetidae</taxon>
        <taxon>Agaricales</taxon>
        <taxon>Agaricineae</taxon>
        <taxon>Strophariaceae</taxon>
        <taxon>Galerina</taxon>
    </lineage>
</organism>
<sequence>MFVRREQVSVHVILDNMTVRLVSWSHVFRRHVQFKLLSNHGRLLELIYEGDAEPQSPSSTTFANQIVGGKEGNLGYIIRSKARHRSGWTFCVVCWAVDEFQLPVARSLSGGWTLLWAAKSGSIFRFIQIVMARTTQRRAVQKHGGTYLRPQGNNKLATTDNSSLPVAGLAILYLPSQSGDVFELPVSQPSVQGNHKTPSCRKQQQLKDARIDNRKILHRDNDNLLSPALQCKGQFTILANTGPPLPSSGLIEVRGSPRHRRLRLPEQRPKRISEDFKTDGLLYKQGKLQDRNFDSTWPSRFPWSSPDTVSGVYKLSLCVEKPIFRQVAAEYMRLKVLVALKTGRDI</sequence>
<dbReference type="EMBL" id="KL142370">
    <property type="protein sequence ID" value="KDR82063.1"/>
    <property type="molecule type" value="Genomic_DNA"/>
</dbReference>
<dbReference type="HOGENOM" id="CLU_801793_0_0_1"/>
<reference evidence="2" key="1">
    <citation type="journal article" date="2014" name="Proc. Natl. Acad. Sci. U.S.A.">
        <title>Extensive sampling of basidiomycete genomes demonstrates inadequacy of the white-rot/brown-rot paradigm for wood decay fungi.</title>
        <authorList>
            <person name="Riley R."/>
            <person name="Salamov A.A."/>
            <person name="Brown D.W."/>
            <person name="Nagy L.G."/>
            <person name="Floudas D."/>
            <person name="Held B.W."/>
            <person name="Levasseur A."/>
            <person name="Lombard V."/>
            <person name="Morin E."/>
            <person name="Otillar R."/>
            <person name="Lindquist E.A."/>
            <person name="Sun H."/>
            <person name="LaButti K.M."/>
            <person name="Schmutz J."/>
            <person name="Jabbour D."/>
            <person name="Luo H."/>
            <person name="Baker S.E."/>
            <person name="Pisabarro A.G."/>
            <person name="Walton J.D."/>
            <person name="Blanchette R.A."/>
            <person name="Henrissat B."/>
            <person name="Martin F."/>
            <person name="Cullen D."/>
            <person name="Hibbett D.S."/>
            <person name="Grigoriev I.V."/>
        </authorList>
    </citation>
    <scope>NUCLEOTIDE SEQUENCE [LARGE SCALE GENOMIC DNA]</scope>
    <source>
        <strain evidence="2">CBS 339.88</strain>
    </source>
</reference>
<gene>
    <name evidence="1" type="ORF">GALMADRAFT_207401</name>
</gene>
<name>A0A067TSX0_GALM3</name>
<protein>
    <submittedName>
        <fullName evidence="1">Uncharacterized protein</fullName>
    </submittedName>
</protein>
<evidence type="ECO:0000313" key="1">
    <source>
        <dbReference type="EMBL" id="KDR82063.1"/>
    </source>
</evidence>